<dbReference type="Pfam" id="PF02687">
    <property type="entry name" value="FtsX"/>
    <property type="match status" value="1"/>
</dbReference>
<feature type="transmembrane region" description="Helical" evidence="7">
    <location>
        <begin position="361"/>
        <end position="387"/>
    </location>
</feature>
<organism evidence="9 10">
    <name type="scientific">Nesterenkonia salmonea</name>
    <dbReference type="NCBI Taxonomy" id="1804987"/>
    <lineage>
        <taxon>Bacteria</taxon>
        <taxon>Bacillati</taxon>
        <taxon>Actinomycetota</taxon>
        <taxon>Actinomycetes</taxon>
        <taxon>Micrococcales</taxon>
        <taxon>Micrococcaceae</taxon>
        <taxon>Nesterenkonia</taxon>
    </lineage>
</organism>
<evidence type="ECO:0000256" key="3">
    <source>
        <dbReference type="ARBA" id="ARBA00022692"/>
    </source>
</evidence>
<dbReference type="PANTHER" id="PTHR30572">
    <property type="entry name" value="MEMBRANE COMPONENT OF TRANSPORTER-RELATED"/>
    <property type="match status" value="1"/>
</dbReference>
<evidence type="ECO:0000256" key="2">
    <source>
        <dbReference type="ARBA" id="ARBA00022475"/>
    </source>
</evidence>
<feature type="domain" description="ABC3 transporter permease C-terminal" evidence="8">
    <location>
        <begin position="312"/>
        <end position="431"/>
    </location>
</feature>
<dbReference type="GO" id="GO:0005886">
    <property type="term" value="C:plasma membrane"/>
    <property type="evidence" value="ECO:0007669"/>
    <property type="project" value="UniProtKB-SubCell"/>
</dbReference>
<evidence type="ECO:0000313" key="10">
    <source>
        <dbReference type="Proteomes" id="UP000310458"/>
    </source>
</evidence>
<dbReference type="EMBL" id="VAVZ01000002">
    <property type="protein sequence ID" value="TLQ01013.1"/>
    <property type="molecule type" value="Genomic_DNA"/>
</dbReference>
<comment type="subcellular location">
    <subcellularLocation>
        <location evidence="1">Cell membrane</location>
        <topology evidence="1">Multi-pass membrane protein</topology>
    </subcellularLocation>
</comment>
<keyword evidence="3 7" id="KW-0812">Transmembrane</keyword>
<protein>
    <submittedName>
        <fullName evidence="9">ABC transporter permease</fullName>
    </submittedName>
</protein>
<dbReference type="Proteomes" id="UP000310458">
    <property type="component" value="Unassembled WGS sequence"/>
</dbReference>
<evidence type="ECO:0000256" key="4">
    <source>
        <dbReference type="ARBA" id="ARBA00022989"/>
    </source>
</evidence>
<dbReference type="InterPro" id="IPR003838">
    <property type="entry name" value="ABC3_permease_C"/>
</dbReference>
<evidence type="ECO:0000256" key="1">
    <source>
        <dbReference type="ARBA" id="ARBA00004651"/>
    </source>
</evidence>
<evidence type="ECO:0000256" key="5">
    <source>
        <dbReference type="ARBA" id="ARBA00023136"/>
    </source>
</evidence>
<evidence type="ECO:0000256" key="7">
    <source>
        <dbReference type="SAM" id="Phobius"/>
    </source>
</evidence>
<feature type="transmembrane region" description="Helical" evidence="7">
    <location>
        <begin position="305"/>
        <end position="333"/>
    </location>
</feature>
<dbReference type="GO" id="GO:0022857">
    <property type="term" value="F:transmembrane transporter activity"/>
    <property type="evidence" value="ECO:0007669"/>
    <property type="project" value="TreeGrafter"/>
</dbReference>
<evidence type="ECO:0000259" key="8">
    <source>
        <dbReference type="Pfam" id="PF02687"/>
    </source>
</evidence>
<keyword evidence="5 7" id="KW-0472">Membrane</keyword>
<name>A0A5R9BLM8_9MICC</name>
<feature type="transmembrane region" description="Helical" evidence="7">
    <location>
        <begin position="18"/>
        <end position="39"/>
    </location>
</feature>
<gene>
    <name evidence="9" type="ORF">FEF26_00805</name>
</gene>
<feature type="transmembrane region" description="Helical" evidence="7">
    <location>
        <begin position="453"/>
        <end position="472"/>
    </location>
</feature>
<sequence>MIGSPVLRTNLRSGGKRLWAAGAAVVISVAFVVTALILLGSFNRTMEAQAVADAEGADLVVNAEALTWAQNAAEEAGTSETSSGDRPDQQLADAISELDAVAEAEALSFVFLQGESSGVDSMLLAGDLPETRTMDVAEGSLPEQDDQILLVTDFAEANNLGVGDTMQVATERFNAESGNVEEGSAELTVSGLASGYHRTVSGYVSSEGLESLDADQTPTSLRVAMTGEDHGDTQAQEELQQQIADVVAAMIDNGELPTDTGSDDDAAQIFTQPDGSLVVAGVDIRTQQQIIDAWVADLTGQSTALLSIGLGFGAIAVFVASLVISNTFQVLVASRSRTMALLRAVGATAGQLRRATVAEGALLGVGGGVLGVLLGWSAAVGIATVAQRFWLESFSSAQLSVLAVVTGLLLGVAVTVLAAVMPALKAGRTSPMEALRPVEISAGPKRIPWVRTVLGVLLAAGGLGGVLLSALIHSRCWVPQVPSSDSLGFCSWAGSWFHVPLPSWGSSLPECRV</sequence>
<comment type="caution">
    <text evidence="9">The sequence shown here is derived from an EMBL/GenBank/DDBJ whole genome shotgun (WGS) entry which is preliminary data.</text>
</comment>
<proteinExistence type="inferred from homology"/>
<feature type="transmembrane region" description="Helical" evidence="7">
    <location>
        <begin position="399"/>
        <end position="424"/>
    </location>
</feature>
<keyword evidence="4 7" id="KW-1133">Transmembrane helix</keyword>
<dbReference type="AlphaFoldDB" id="A0A5R9BLM8"/>
<evidence type="ECO:0000256" key="6">
    <source>
        <dbReference type="ARBA" id="ARBA00038076"/>
    </source>
</evidence>
<dbReference type="PANTHER" id="PTHR30572:SF4">
    <property type="entry name" value="ABC TRANSPORTER PERMEASE YTRF"/>
    <property type="match status" value="1"/>
</dbReference>
<comment type="similarity">
    <text evidence="6">Belongs to the ABC-4 integral membrane protein family.</text>
</comment>
<keyword evidence="10" id="KW-1185">Reference proteome</keyword>
<dbReference type="OrthoDB" id="9780560at2"/>
<dbReference type="RefSeq" id="WP_138251638.1">
    <property type="nucleotide sequence ID" value="NZ_VAVZ01000002.1"/>
</dbReference>
<evidence type="ECO:0000313" key="9">
    <source>
        <dbReference type="EMBL" id="TLQ01013.1"/>
    </source>
</evidence>
<dbReference type="InterPro" id="IPR050250">
    <property type="entry name" value="Macrolide_Exporter_MacB"/>
</dbReference>
<keyword evidence="2" id="KW-1003">Cell membrane</keyword>
<reference evidence="9 10" key="1">
    <citation type="submission" date="2019-05" db="EMBL/GenBank/DDBJ databases">
        <title>Nesterenkonia sp. GY074 isolated from the Southern Atlantic Ocean.</title>
        <authorList>
            <person name="Zhang G."/>
        </authorList>
    </citation>
    <scope>NUCLEOTIDE SEQUENCE [LARGE SCALE GENOMIC DNA]</scope>
    <source>
        <strain evidence="9 10">GY074</strain>
    </source>
</reference>
<accession>A0A5R9BLM8</accession>